<reference evidence="5 6" key="1">
    <citation type="journal article" date="2018" name="Sci. Rep.">
        <title>Genomic diversity and distribution of Bifidobacterium longum subsp. longum across the human lifespan.</title>
        <authorList>
            <person name="Odamaki T."/>
            <person name="Bottacini F."/>
            <person name="Kato K."/>
            <person name="Mitsuyama E."/>
            <person name="Yoshida K."/>
            <person name="Horigome A."/>
            <person name="Xiao J.Z."/>
            <person name="van Sinderen D."/>
        </authorList>
    </citation>
    <scope>NUCLEOTIDE SEQUENCE [LARGE SCALE GENOMIC DNA]</scope>
    <source>
        <strain evidence="5 6">MCC10116</strain>
    </source>
</reference>
<evidence type="ECO:0000313" key="5">
    <source>
        <dbReference type="EMBL" id="TCF61213.1"/>
    </source>
</evidence>
<evidence type="ECO:0000259" key="4">
    <source>
        <dbReference type="PROSITE" id="PS50994"/>
    </source>
</evidence>
<feature type="compositionally biased region" description="Low complexity" evidence="3">
    <location>
        <begin position="190"/>
        <end position="201"/>
    </location>
</feature>
<dbReference type="Proteomes" id="UP000292787">
    <property type="component" value="Unassembled WGS sequence"/>
</dbReference>
<dbReference type="SUPFAM" id="SSF46689">
    <property type="entry name" value="Homeodomain-like"/>
    <property type="match status" value="1"/>
</dbReference>
<name>A0A4R0VAK9_BIFLL</name>
<comment type="caution">
    <text evidence="5">The sequence shown here is derived from an EMBL/GenBank/DDBJ whole genome shotgun (WGS) entry which is preliminary data.</text>
</comment>
<gene>
    <name evidence="5" type="ORF">MCC10116_2247</name>
</gene>
<dbReference type="InterPro" id="IPR048020">
    <property type="entry name" value="Transpos_IS3"/>
</dbReference>
<protein>
    <submittedName>
        <fullName evidence="5">Transposase</fullName>
    </submittedName>
</protein>
<dbReference type="PROSITE" id="PS50994">
    <property type="entry name" value="INTEGRASE"/>
    <property type="match status" value="1"/>
</dbReference>
<sequence length="557" mass="62971">MAKYSKEQRDRAVDLYIRYERCAADVIHELGYPSRGMLPVWYRERLEEERTGRQSTRGKRYRRYTDEQKQAAVDHYLGHGRRLKRTMRALGYPKSHELLTAWIDELAPGQRKLRHGPVPEELKRKAVVAVASGRLKSREAAAELGVEASVVRNWKRQMLDGSKETHVTKTPGEKPPTAGEGKTGVEPSTPAAMPPAAAGPRDAAGLADAVAALEKRLAETRARLDELDADVDRQRREKRELDIEIAIRKGVIELLGKEPGAVPENLTSREKAILVKQTSEKLGVTARSLLPVVGIARSTYHYQLRAMKRPDKDSGLLELVREAFENSKRRYGYKRIHLELKGMGIVASAKRIMRLMTRHGLVPLFKSAKRYSSYKGELTKAPKNLVNRDFHAEAPNRLWVTDLTEFSIPAGKAYLSPVIDCYDGLPVAWTIGTSPNADLANGMLADACSTLKDGEKPIIHSDRGCHYRWPEWIRICKDNNLTRSMSAKGCSPDNAAAEGFFGRLKQEFFHKRSFAGVTMDEFIGMLDEYMVWYRDRRIKTEFGMSIMDRRRELGLVA</sequence>
<dbReference type="InterPro" id="IPR036397">
    <property type="entry name" value="RNaseH_sf"/>
</dbReference>
<accession>A0A4R0VAK9</accession>
<dbReference type="NCBIfam" id="NF033516">
    <property type="entry name" value="transpos_IS3"/>
    <property type="match status" value="1"/>
</dbReference>
<dbReference type="InterPro" id="IPR001584">
    <property type="entry name" value="Integrase_cat-core"/>
</dbReference>
<organism evidence="5 6">
    <name type="scientific">Bifidobacterium longum subsp. longum</name>
    <dbReference type="NCBI Taxonomy" id="1679"/>
    <lineage>
        <taxon>Bacteria</taxon>
        <taxon>Bacillati</taxon>
        <taxon>Actinomycetota</taxon>
        <taxon>Actinomycetes</taxon>
        <taxon>Bifidobacteriales</taxon>
        <taxon>Bifidobacteriaceae</taxon>
        <taxon>Bifidobacterium</taxon>
    </lineage>
</organism>
<comment type="function">
    <text evidence="1">Involved in the transposition of the insertion sequence.</text>
</comment>
<dbReference type="PANTHER" id="PTHR46889:SF5">
    <property type="entry name" value="INTEGRASE PROTEIN"/>
    <property type="match status" value="1"/>
</dbReference>
<feature type="domain" description="Integrase catalytic" evidence="4">
    <location>
        <begin position="391"/>
        <end position="554"/>
    </location>
</feature>
<dbReference type="Pfam" id="PF00665">
    <property type="entry name" value="rve"/>
    <property type="match status" value="1"/>
</dbReference>
<dbReference type="Pfam" id="PF13276">
    <property type="entry name" value="HTH_21"/>
    <property type="match status" value="1"/>
</dbReference>
<dbReference type="PANTHER" id="PTHR46889">
    <property type="entry name" value="TRANSPOSASE INSF FOR INSERTION SEQUENCE IS3B-RELATED"/>
    <property type="match status" value="1"/>
</dbReference>
<keyword evidence="2" id="KW-0175">Coiled coil</keyword>
<dbReference type="InterPro" id="IPR012337">
    <property type="entry name" value="RNaseH-like_sf"/>
</dbReference>
<dbReference type="Pfam" id="PF13333">
    <property type="entry name" value="rve_2"/>
    <property type="match status" value="1"/>
</dbReference>
<dbReference type="SUPFAM" id="SSF53098">
    <property type="entry name" value="Ribonuclease H-like"/>
    <property type="match status" value="1"/>
</dbReference>
<dbReference type="EMBL" id="SHTF01000043">
    <property type="protein sequence ID" value="TCF61213.1"/>
    <property type="molecule type" value="Genomic_DNA"/>
</dbReference>
<evidence type="ECO:0000256" key="3">
    <source>
        <dbReference type="SAM" id="MobiDB-lite"/>
    </source>
</evidence>
<feature type="region of interest" description="Disordered" evidence="3">
    <location>
        <begin position="160"/>
        <end position="201"/>
    </location>
</feature>
<evidence type="ECO:0000256" key="1">
    <source>
        <dbReference type="ARBA" id="ARBA00002286"/>
    </source>
</evidence>
<dbReference type="RefSeq" id="WP_131206255.1">
    <property type="nucleotide sequence ID" value="NZ_SHTF01000043.1"/>
</dbReference>
<evidence type="ECO:0000313" key="6">
    <source>
        <dbReference type="Proteomes" id="UP000292787"/>
    </source>
</evidence>
<dbReference type="InterPro" id="IPR025948">
    <property type="entry name" value="HTH-like_dom"/>
</dbReference>
<dbReference type="InterPro" id="IPR050900">
    <property type="entry name" value="Transposase_IS3/IS150/IS904"/>
</dbReference>
<dbReference type="InterPro" id="IPR010921">
    <property type="entry name" value="Trp_repressor/repl_initiator"/>
</dbReference>
<dbReference type="GO" id="GO:0015074">
    <property type="term" value="P:DNA integration"/>
    <property type="evidence" value="ECO:0007669"/>
    <property type="project" value="InterPro"/>
</dbReference>
<dbReference type="InterPro" id="IPR009057">
    <property type="entry name" value="Homeodomain-like_sf"/>
</dbReference>
<dbReference type="SUPFAM" id="SSF48295">
    <property type="entry name" value="TrpR-like"/>
    <property type="match status" value="1"/>
</dbReference>
<feature type="coiled-coil region" evidence="2">
    <location>
        <begin position="203"/>
        <end position="244"/>
    </location>
</feature>
<dbReference type="GO" id="GO:0043565">
    <property type="term" value="F:sequence-specific DNA binding"/>
    <property type="evidence" value="ECO:0007669"/>
    <property type="project" value="InterPro"/>
</dbReference>
<proteinExistence type="predicted"/>
<dbReference type="AlphaFoldDB" id="A0A4R0VAK9"/>
<dbReference type="Gene3D" id="3.30.420.10">
    <property type="entry name" value="Ribonuclease H-like superfamily/Ribonuclease H"/>
    <property type="match status" value="1"/>
</dbReference>
<evidence type="ECO:0000256" key="2">
    <source>
        <dbReference type="SAM" id="Coils"/>
    </source>
</evidence>